<gene>
    <name evidence="1" type="ORF">EV192_12539</name>
</gene>
<sequence length="335" mass="36790">MSLTDDVTDLLWRTRKVYPEAARHWARLDEPLRIAVTGPPKAGKRTLRVALADIHLVTGEPDAVIHLFRCGHYRRTVREQPAVLVLARADEITGGRLDAMTSARQVARVYPETVIPVAALLASTANTMREADFATLTALAGMPRVEVDARLMSADRVADHGLVERFGMFGLRLAVTLLRQGFDTPEKLAGELSRRSGIDDLREQIRIQFQSRTRLLKARSALNALEHLGPLRAEVERLRAGAHEFAEIRVLDSLREGRIAMPAELAAQAQRLLGGHGAAVTSRLGLGDAADPRQAALAALVRWRRLAENPLSNRQCVAAARVVVRTCEGLLTEIA</sequence>
<proteinExistence type="predicted"/>
<evidence type="ECO:0000313" key="2">
    <source>
        <dbReference type="Proteomes" id="UP000295680"/>
    </source>
</evidence>
<dbReference type="EMBL" id="SLWS01000025">
    <property type="protein sequence ID" value="TCO44216.1"/>
    <property type="molecule type" value="Genomic_DNA"/>
</dbReference>
<name>A0A4R2IJ25_9PSEU</name>
<protein>
    <submittedName>
        <fullName evidence="1">Uncharacterized protein</fullName>
    </submittedName>
</protein>
<evidence type="ECO:0000313" key="1">
    <source>
        <dbReference type="EMBL" id="TCO44216.1"/>
    </source>
</evidence>
<accession>A0A4R2IJ25</accession>
<keyword evidence="2" id="KW-1185">Reference proteome</keyword>
<dbReference type="AlphaFoldDB" id="A0A4R2IJ25"/>
<reference evidence="1 2" key="1">
    <citation type="submission" date="2019-03" db="EMBL/GenBank/DDBJ databases">
        <title>Genomic Encyclopedia of Type Strains, Phase IV (KMG-IV): sequencing the most valuable type-strain genomes for metagenomic binning, comparative biology and taxonomic classification.</title>
        <authorList>
            <person name="Goeker M."/>
        </authorList>
    </citation>
    <scope>NUCLEOTIDE SEQUENCE [LARGE SCALE GENOMIC DNA]</scope>
    <source>
        <strain evidence="1 2">DSM 45934</strain>
    </source>
</reference>
<comment type="caution">
    <text evidence="1">The sequence shown here is derived from an EMBL/GenBank/DDBJ whole genome shotgun (WGS) entry which is preliminary data.</text>
</comment>
<dbReference type="RefSeq" id="WP_132126464.1">
    <property type="nucleotide sequence ID" value="NZ_SLWS01000025.1"/>
</dbReference>
<dbReference type="Proteomes" id="UP000295680">
    <property type="component" value="Unassembled WGS sequence"/>
</dbReference>
<dbReference type="OrthoDB" id="4379468at2"/>
<organism evidence="1 2">
    <name type="scientific">Actinocrispum wychmicini</name>
    <dbReference type="NCBI Taxonomy" id="1213861"/>
    <lineage>
        <taxon>Bacteria</taxon>
        <taxon>Bacillati</taxon>
        <taxon>Actinomycetota</taxon>
        <taxon>Actinomycetes</taxon>
        <taxon>Pseudonocardiales</taxon>
        <taxon>Pseudonocardiaceae</taxon>
        <taxon>Actinocrispum</taxon>
    </lineage>
</organism>